<evidence type="ECO:0000313" key="2">
    <source>
        <dbReference type="EMBL" id="KAK3529172.1"/>
    </source>
</evidence>
<proteinExistence type="predicted"/>
<name>A0AAE0UYF7_9TELE</name>
<keyword evidence="3" id="KW-1185">Reference proteome</keyword>
<dbReference type="Proteomes" id="UP001274896">
    <property type="component" value="Unassembled WGS sequence"/>
</dbReference>
<protein>
    <submittedName>
        <fullName evidence="2">Uncharacterized protein</fullName>
    </submittedName>
</protein>
<reference evidence="2" key="1">
    <citation type="submission" date="2023-06" db="EMBL/GenBank/DDBJ databases">
        <title>Male Hemibagrus guttatus genome.</title>
        <authorList>
            <person name="Bian C."/>
        </authorList>
    </citation>
    <scope>NUCLEOTIDE SEQUENCE</scope>
    <source>
        <strain evidence="2">Male_cb2023</strain>
        <tissue evidence="2">Muscle</tissue>
    </source>
</reference>
<feature type="non-terminal residue" evidence="2">
    <location>
        <position position="1"/>
    </location>
</feature>
<dbReference type="EMBL" id="JAUCMX010000012">
    <property type="protein sequence ID" value="KAK3529172.1"/>
    <property type="molecule type" value="Genomic_DNA"/>
</dbReference>
<dbReference type="AlphaFoldDB" id="A0AAE0UYF7"/>
<evidence type="ECO:0000256" key="1">
    <source>
        <dbReference type="SAM" id="MobiDB-lite"/>
    </source>
</evidence>
<feature type="compositionally biased region" description="Polar residues" evidence="1">
    <location>
        <begin position="74"/>
        <end position="83"/>
    </location>
</feature>
<sequence length="105" mass="11783">MIHLSDSLEATLGIKAGYTLDGVPTHRRRAYTLSFTHAITHYRQFRDANQPTMHVFGPGEETGVPGGNPRGTGRTCTHNSTHTWQRRESNPQPWRCEANVLTTKP</sequence>
<organism evidence="2 3">
    <name type="scientific">Hemibagrus guttatus</name>
    <dbReference type="NCBI Taxonomy" id="175788"/>
    <lineage>
        <taxon>Eukaryota</taxon>
        <taxon>Metazoa</taxon>
        <taxon>Chordata</taxon>
        <taxon>Craniata</taxon>
        <taxon>Vertebrata</taxon>
        <taxon>Euteleostomi</taxon>
        <taxon>Actinopterygii</taxon>
        <taxon>Neopterygii</taxon>
        <taxon>Teleostei</taxon>
        <taxon>Ostariophysi</taxon>
        <taxon>Siluriformes</taxon>
        <taxon>Bagridae</taxon>
        <taxon>Hemibagrus</taxon>
    </lineage>
</organism>
<feature type="region of interest" description="Disordered" evidence="1">
    <location>
        <begin position="57"/>
        <end position="91"/>
    </location>
</feature>
<evidence type="ECO:0000313" key="3">
    <source>
        <dbReference type="Proteomes" id="UP001274896"/>
    </source>
</evidence>
<gene>
    <name evidence="2" type="ORF">QTP70_019415</name>
</gene>
<accession>A0AAE0UYF7</accession>
<comment type="caution">
    <text evidence="2">The sequence shown here is derived from an EMBL/GenBank/DDBJ whole genome shotgun (WGS) entry which is preliminary data.</text>
</comment>